<sequence length="150" mass="16070">MISADALALDTSVVLRLLVQEPKPLYQCASIFLEERCAAGASVLVSDLVLAEAYFALQSFYRMSKQDALRTLAAFIATPGIQVTPGAKTALQLPNLASANPGFVDRLIHGEAHAQGRRLISFEKAARKLDQVIVLKPSSGSRHHLGLASS</sequence>
<name>A0ABZ0SEI1_9GAMM</name>
<reference evidence="2 3" key="1">
    <citation type="journal article" date="2023" name="Microorganisms">
        <title>Thiorhodovibrio frisius and Trv. litoralis spp. nov., Two Novel Members from a Clade of Fastidious Purple Sulfur Bacteria That Exhibit Unique Red-Shifted Light-Harvesting Capabilities.</title>
        <authorList>
            <person name="Methner A."/>
            <person name="Kuzyk S.B."/>
            <person name="Petersen J."/>
            <person name="Bauer S."/>
            <person name="Brinkmann H."/>
            <person name="Sichau K."/>
            <person name="Wanner G."/>
            <person name="Wolf J."/>
            <person name="Neumann-Schaal M."/>
            <person name="Henke P."/>
            <person name="Tank M."/>
            <person name="Sproer C."/>
            <person name="Bunk B."/>
            <person name="Overmann J."/>
        </authorList>
    </citation>
    <scope>NUCLEOTIDE SEQUENCE [LARGE SCALE GENOMIC DNA]</scope>
    <source>
        <strain evidence="2 3">DSM 6702</strain>
    </source>
</reference>
<evidence type="ECO:0000313" key="3">
    <source>
        <dbReference type="Proteomes" id="UP001432180"/>
    </source>
</evidence>
<dbReference type="Gene3D" id="3.40.50.1010">
    <property type="entry name" value="5'-nuclease"/>
    <property type="match status" value="1"/>
</dbReference>
<dbReference type="Proteomes" id="UP001432180">
    <property type="component" value="Chromosome"/>
</dbReference>
<dbReference type="InterPro" id="IPR002716">
    <property type="entry name" value="PIN_dom"/>
</dbReference>
<gene>
    <name evidence="2" type="ORF">Thiowin_04000</name>
</gene>
<dbReference type="SUPFAM" id="SSF88723">
    <property type="entry name" value="PIN domain-like"/>
    <property type="match status" value="1"/>
</dbReference>
<feature type="domain" description="PIN" evidence="1">
    <location>
        <begin position="9"/>
        <end position="130"/>
    </location>
</feature>
<dbReference type="Pfam" id="PF01850">
    <property type="entry name" value="PIN"/>
    <property type="match status" value="1"/>
</dbReference>
<accession>A0ABZ0SEI1</accession>
<proteinExistence type="predicted"/>
<organism evidence="2 3">
    <name type="scientific">Thiorhodovibrio winogradskyi</name>
    <dbReference type="NCBI Taxonomy" id="77007"/>
    <lineage>
        <taxon>Bacteria</taxon>
        <taxon>Pseudomonadati</taxon>
        <taxon>Pseudomonadota</taxon>
        <taxon>Gammaproteobacteria</taxon>
        <taxon>Chromatiales</taxon>
        <taxon>Chromatiaceae</taxon>
        <taxon>Thiorhodovibrio</taxon>
    </lineage>
</organism>
<protein>
    <recommendedName>
        <fullName evidence="1">PIN domain-containing protein</fullName>
    </recommendedName>
</protein>
<dbReference type="EMBL" id="CP121472">
    <property type="protein sequence ID" value="WPL18907.1"/>
    <property type="molecule type" value="Genomic_DNA"/>
</dbReference>
<dbReference type="InterPro" id="IPR029060">
    <property type="entry name" value="PIN-like_dom_sf"/>
</dbReference>
<evidence type="ECO:0000313" key="2">
    <source>
        <dbReference type="EMBL" id="WPL18907.1"/>
    </source>
</evidence>
<evidence type="ECO:0000259" key="1">
    <source>
        <dbReference type="Pfam" id="PF01850"/>
    </source>
</evidence>
<keyword evidence="3" id="KW-1185">Reference proteome</keyword>